<dbReference type="Proteomes" id="UP000198341">
    <property type="component" value="Chromosome 2"/>
</dbReference>
<dbReference type="Gene3D" id="3.10.450.50">
    <property type="match status" value="1"/>
</dbReference>
<dbReference type="AlphaFoldDB" id="K8ER43"/>
<accession>K8ER43</accession>
<dbReference type="OrthoDB" id="199820at2759"/>
<gene>
    <name evidence="1" type="ORF">Bathy02g05840</name>
</gene>
<dbReference type="InterPro" id="IPR032710">
    <property type="entry name" value="NTF2-like_dom_sf"/>
</dbReference>
<proteinExistence type="predicted"/>
<dbReference type="EMBL" id="FO082277">
    <property type="protein sequence ID" value="CCO14875.1"/>
    <property type="molecule type" value="Genomic_DNA"/>
</dbReference>
<dbReference type="GeneID" id="19017699"/>
<reference evidence="1 2" key="1">
    <citation type="submission" date="2011-10" db="EMBL/GenBank/DDBJ databases">
        <authorList>
            <person name="Genoscope - CEA"/>
        </authorList>
    </citation>
    <scope>NUCLEOTIDE SEQUENCE [LARGE SCALE GENOMIC DNA]</scope>
    <source>
        <strain evidence="1 2">RCC 1105</strain>
    </source>
</reference>
<sequence length="237" mass="25959">MMIRSALQSVLPSSFASSSSSSSVASTNHRIVRAAAHPNPSLYDVVDEEKMLSESTFPIKPNELIELTKENLRKGFANIDLSEDFEFIGPVVGPLSKETFVNAVAGFELAEGFPDMKSQFHHFRVDPFETNRVWFQNRTVGTHTGVLAGNIQPTGKKVECPPQALSLTFNEKGEVTKITVGVVMDRTLGNTGGLGGVFGLFYAVGAGLPFPEAQPWKKSKRYRFFTLLGNLASKMKK</sequence>
<evidence type="ECO:0000313" key="1">
    <source>
        <dbReference type="EMBL" id="CCO14875.1"/>
    </source>
</evidence>
<name>K8ER43_9CHLO</name>
<organism evidence="1 2">
    <name type="scientific">Bathycoccus prasinos</name>
    <dbReference type="NCBI Taxonomy" id="41875"/>
    <lineage>
        <taxon>Eukaryota</taxon>
        <taxon>Viridiplantae</taxon>
        <taxon>Chlorophyta</taxon>
        <taxon>Mamiellophyceae</taxon>
        <taxon>Mamiellales</taxon>
        <taxon>Bathycoccaceae</taxon>
        <taxon>Bathycoccus</taxon>
    </lineage>
</organism>
<protein>
    <submittedName>
        <fullName evidence="1">Uncharacterized protein</fullName>
    </submittedName>
</protein>
<evidence type="ECO:0000313" key="2">
    <source>
        <dbReference type="Proteomes" id="UP000198341"/>
    </source>
</evidence>
<dbReference type="eggNOG" id="ENOG502S2PD">
    <property type="taxonomic scope" value="Eukaryota"/>
</dbReference>
<dbReference type="SUPFAM" id="SSF54427">
    <property type="entry name" value="NTF2-like"/>
    <property type="match status" value="1"/>
</dbReference>
<dbReference type="KEGG" id="bpg:Bathy02g05840"/>
<dbReference type="RefSeq" id="XP_007514635.1">
    <property type="nucleotide sequence ID" value="XM_007514573.1"/>
</dbReference>
<keyword evidence="2" id="KW-1185">Reference proteome</keyword>